<dbReference type="AlphaFoldDB" id="A0A8J3BNH2"/>
<proteinExistence type="predicted"/>
<feature type="domain" description="Outer membrane protein beta-barrel" evidence="3">
    <location>
        <begin position="21"/>
        <end position="170"/>
    </location>
</feature>
<evidence type="ECO:0000313" key="4">
    <source>
        <dbReference type="EMBL" id="GGK24208.1"/>
    </source>
</evidence>
<dbReference type="InterPro" id="IPR027385">
    <property type="entry name" value="Beta-barrel_OMP"/>
</dbReference>
<evidence type="ECO:0000259" key="3">
    <source>
        <dbReference type="Pfam" id="PF13505"/>
    </source>
</evidence>
<sequence length="206" mass="22834">MNKSNSKKTNIMKRLFLFTVFFATISAFTFAQTGSGFGIKAGLNYNANGNYFDSASQNAKHPDRNVGYHLGLFGKIGDQLYFRPELIYTSTKSDYDNDSFKMQKLDAPMLVGLKVLGPISVFGGPSFQYILDSKFGDITVNDVKNDFTVGLNFGIGLNFSKVGIDLRYERGFSKNEATFVNNIGLSNPSRIDTRPDQLILGLSLEL</sequence>
<feature type="chain" id="PRO_5035146138" description="Outer membrane protein beta-barrel domain-containing protein" evidence="2">
    <location>
        <begin position="32"/>
        <end position="206"/>
    </location>
</feature>
<dbReference type="EMBL" id="BMNR01000004">
    <property type="protein sequence ID" value="GGK24208.1"/>
    <property type="molecule type" value="Genomic_DNA"/>
</dbReference>
<organism evidence="4 5">
    <name type="scientific">Yeosuana aromativorans</name>
    <dbReference type="NCBI Taxonomy" id="288019"/>
    <lineage>
        <taxon>Bacteria</taxon>
        <taxon>Pseudomonadati</taxon>
        <taxon>Bacteroidota</taxon>
        <taxon>Flavobacteriia</taxon>
        <taxon>Flavobacteriales</taxon>
        <taxon>Flavobacteriaceae</taxon>
        <taxon>Yeosuana</taxon>
    </lineage>
</organism>
<accession>A0A8J3BNH2</accession>
<reference evidence="4" key="1">
    <citation type="journal article" date="2014" name="Int. J. Syst. Evol. Microbiol.">
        <title>Complete genome sequence of Corynebacterium casei LMG S-19264T (=DSM 44701T), isolated from a smear-ripened cheese.</title>
        <authorList>
            <consortium name="US DOE Joint Genome Institute (JGI-PGF)"/>
            <person name="Walter F."/>
            <person name="Albersmeier A."/>
            <person name="Kalinowski J."/>
            <person name="Ruckert C."/>
        </authorList>
    </citation>
    <scope>NUCLEOTIDE SEQUENCE</scope>
    <source>
        <strain evidence="4">JCM 12862</strain>
    </source>
</reference>
<feature type="signal peptide" evidence="2">
    <location>
        <begin position="1"/>
        <end position="31"/>
    </location>
</feature>
<reference evidence="4" key="2">
    <citation type="submission" date="2020-09" db="EMBL/GenBank/DDBJ databases">
        <authorList>
            <person name="Sun Q."/>
            <person name="Ohkuma M."/>
        </authorList>
    </citation>
    <scope>NUCLEOTIDE SEQUENCE</scope>
    <source>
        <strain evidence="4">JCM 12862</strain>
    </source>
</reference>
<dbReference type="Proteomes" id="UP000612329">
    <property type="component" value="Unassembled WGS sequence"/>
</dbReference>
<evidence type="ECO:0000256" key="2">
    <source>
        <dbReference type="SAM" id="SignalP"/>
    </source>
</evidence>
<evidence type="ECO:0000256" key="1">
    <source>
        <dbReference type="ARBA" id="ARBA00022729"/>
    </source>
</evidence>
<keyword evidence="1 2" id="KW-0732">Signal</keyword>
<name>A0A8J3BNH2_9FLAO</name>
<evidence type="ECO:0000313" key="5">
    <source>
        <dbReference type="Proteomes" id="UP000612329"/>
    </source>
</evidence>
<comment type="caution">
    <text evidence="4">The sequence shown here is derived from an EMBL/GenBank/DDBJ whole genome shotgun (WGS) entry which is preliminary data.</text>
</comment>
<protein>
    <recommendedName>
        <fullName evidence="3">Outer membrane protein beta-barrel domain-containing protein</fullName>
    </recommendedName>
</protein>
<gene>
    <name evidence="4" type="ORF">GCM10007962_18020</name>
</gene>
<keyword evidence="5" id="KW-1185">Reference proteome</keyword>
<dbReference type="Pfam" id="PF13505">
    <property type="entry name" value="OMP_b-brl"/>
    <property type="match status" value="1"/>
</dbReference>